<comment type="caution">
    <text evidence="3">The sequence shown here is derived from an EMBL/GenBank/DDBJ whole genome shotgun (WGS) entry which is preliminary data.</text>
</comment>
<accession>A0ABW7Z5X1</accession>
<evidence type="ECO:0000313" key="3">
    <source>
        <dbReference type="EMBL" id="MFI6503577.1"/>
    </source>
</evidence>
<evidence type="ECO:0000313" key="4">
    <source>
        <dbReference type="Proteomes" id="UP001612741"/>
    </source>
</evidence>
<sequence length="207" mass="21511">MRVIIATAIGLAVAVPAVGAAAAHADDGLAIWPSKVRAGGWLTVRLRCDPDAETGRIDGPASFGEIPIDGFAGGRWEDDVRVPADTPRGRQPVYGYCDDEPSGEDVFLVVGGRPRGGAHTGYGGAAMPAGGADATVREPTTGEGSLAWLPGAAGLSLAVVGAAIWTRRDTWTRRHPWGRRGTLTGHDALVEAGRSGRWPWRRSGGNG</sequence>
<keyword evidence="2" id="KW-0732">Signal</keyword>
<keyword evidence="1" id="KW-0472">Membrane</keyword>
<organism evidence="3 4">
    <name type="scientific">Nonomuraea typhae</name>
    <dbReference type="NCBI Taxonomy" id="2603600"/>
    <lineage>
        <taxon>Bacteria</taxon>
        <taxon>Bacillati</taxon>
        <taxon>Actinomycetota</taxon>
        <taxon>Actinomycetes</taxon>
        <taxon>Streptosporangiales</taxon>
        <taxon>Streptosporangiaceae</taxon>
        <taxon>Nonomuraea</taxon>
    </lineage>
</organism>
<evidence type="ECO:0008006" key="5">
    <source>
        <dbReference type="Google" id="ProtNLM"/>
    </source>
</evidence>
<evidence type="ECO:0000256" key="2">
    <source>
        <dbReference type="SAM" id="SignalP"/>
    </source>
</evidence>
<evidence type="ECO:0000256" key="1">
    <source>
        <dbReference type="SAM" id="Phobius"/>
    </source>
</evidence>
<feature type="chain" id="PRO_5046834859" description="LPXTG cell wall anchor domain-containing protein" evidence="2">
    <location>
        <begin position="26"/>
        <end position="207"/>
    </location>
</feature>
<dbReference type="Proteomes" id="UP001612741">
    <property type="component" value="Unassembled WGS sequence"/>
</dbReference>
<gene>
    <name evidence="3" type="ORF">ACIBG2_39770</name>
</gene>
<protein>
    <recommendedName>
        <fullName evidence="5">LPXTG cell wall anchor domain-containing protein</fullName>
    </recommendedName>
</protein>
<dbReference type="EMBL" id="JBITGY010000012">
    <property type="protein sequence ID" value="MFI6503577.1"/>
    <property type="molecule type" value="Genomic_DNA"/>
</dbReference>
<reference evidence="3 4" key="1">
    <citation type="submission" date="2024-10" db="EMBL/GenBank/DDBJ databases">
        <title>The Natural Products Discovery Center: Release of the First 8490 Sequenced Strains for Exploring Actinobacteria Biosynthetic Diversity.</title>
        <authorList>
            <person name="Kalkreuter E."/>
            <person name="Kautsar S.A."/>
            <person name="Yang D."/>
            <person name="Bader C.D."/>
            <person name="Teijaro C.N."/>
            <person name="Fluegel L."/>
            <person name="Davis C.M."/>
            <person name="Simpson J.R."/>
            <person name="Lauterbach L."/>
            <person name="Steele A.D."/>
            <person name="Gui C."/>
            <person name="Meng S."/>
            <person name="Li G."/>
            <person name="Viehrig K."/>
            <person name="Ye F."/>
            <person name="Su P."/>
            <person name="Kiefer A.F."/>
            <person name="Nichols A."/>
            <person name="Cepeda A.J."/>
            <person name="Yan W."/>
            <person name="Fan B."/>
            <person name="Jiang Y."/>
            <person name="Adhikari A."/>
            <person name="Zheng C.-J."/>
            <person name="Schuster L."/>
            <person name="Cowan T.M."/>
            <person name="Smanski M.J."/>
            <person name="Chevrette M.G."/>
            <person name="De Carvalho L.P.S."/>
            <person name="Shen B."/>
        </authorList>
    </citation>
    <scope>NUCLEOTIDE SEQUENCE [LARGE SCALE GENOMIC DNA]</scope>
    <source>
        <strain evidence="3 4">NPDC050545</strain>
    </source>
</reference>
<feature type="transmembrane region" description="Helical" evidence="1">
    <location>
        <begin position="146"/>
        <end position="165"/>
    </location>
</feature>
<proteinExistence type="predicted"/>
<name>A0ABW7Z5X1_9ACTN</name>
<keyword evidence="1" id="KW-1133">Transmembrane helix</keyword>
<dbReference type="RefSeq" id="WP_397089344.1">
    <property type="nucleotide sequence ID" value="NZ_JBITGY010000012.1"/>
</dbReference>
<keyword evidence="4" id="KW-1185">Reference proteome</keyword>
<keyword evidence="1" id="KW-0812">Transmembrane</keyword>
<feature type="signal peptide" evidence="2">
    <location>
        <begin position="1"/>
        <end position="25"/>
    </location>
</feature>